<dbReference type="EMBL" id="FOQG01000017">
    <property type="protein sequence ID" value="SFJ05640.1"/>
    <property type="molecule type" value="Genomic_DNA"/>
</dbReference>
<protein>
    <submittedName>
        <fullName evidence="3">Uncharacterized protein</fullName>
    </submittedName>
</protein>
<evidence type="ECO:0000313" key="3">
    <source>
        <dbReference type="EMBL" id="SFJ05640.1"/>
    </source>
</evidence>
<name>A0A1I3N9K7_9ACTN</name>
<keyword evidence="2" id="KW-0732">Signal</keyword>
<gene>
    <name evidence="3" type="ORF">SAMN05216561_11753</name>
</gene>
<feature type="region of interest" description="Disordered" evidence="1">
    <location>
        <begin position="17"/>
        <end position="38"/>
    </location>
</feature>
<organism evidence="3 4">
    <name type="scientific">Nocardioides psychrotolerans</name>
    <dbReference type="NCBI Taxonomy" id="1005945"/>
    <lineage>
        <taxon>Bacteria</taxon>
        <taxon>Bacillati</taxon>
        <taxon>Actinomycetota</taxon>
        <taxon>Actinomycetes</taxon>
        <taxon>Propionibacteriales</taxon>
        <taxon>Nocardioidaceae</taxon>
        <taxon>Nocardioides</taxon>
    </lineage>
</organism>
<dbReference type="RefSeq" id="WP_091116217.1">
    <property type="nucleotide sequence ID" value="NZ_BKAF01000029.1"/>
</dbReference>
<evidence type="ECO:0000313" key="4">
    <source>
        <dbReference type="Proteomes" id="UP000198649"/>
    </source>
</evidence>
<keyword evidence="4" id="KW-1185">Reference proteome</keyword>
<feature type="compositionally biased region" description="Low complexity" evidence="1">
    <location>
        <begin position="29"/>
        <end position="38"/>
    </location>
</feature>
<proteinExistence type="predicted"/>
<sequence>MRRLGALVLLLTLTACSGDSDSDQPNGGATPPQQSAPATAEALTLTVVLRDIDEPTALFPLEDQTCTSINPSEEVAAGESPTPMDITVSTVGGEELDMQAVPKTGGTSSEEAGCTWEITFEGLPSNEGYNVTLLGYDIGAGASASPGGTVELSF</sequence>
<feature type="compositionally biased region" description="Polar residues" evidence="1">
    <location>
        <begin position="17"/>
        <end position="27"/>
    </location>
</feature>
<feature type="chain" id="PRO_5039727482" evidence="2">
    <location>
        <begin position="18"/>
        <end position="154"/>
    </location>
</feature>
<dbReference type="AlphaFoldDB" id="A0A1I3N9K7"/>
<evidence type="ECO:0000256" key="1">
    <source>
        <dbReference type="SAM" id="MobiDB-lite"/>
    </source>
</evidence>
<dbReference type="PROSITE" id="PS51257">
    <property type="entry name" value="PROKAR_LIPOPROTEIN"/>
    <property type="match status" value="1"/>
</dbReference>
<accession>A0A1I3N9K7</accession>
<dbReference type="Proteomes" id="UP000198649">
    <property type="component" value="Unassembled WGS sequence"/>
</dbReference>
<feature type="signal peptide" evidence="2">
    <location>
        <begin position="1"/>
        <end position="17"/>
    </location>
</feature>
<reference evidence="3 4" key="1">
    <citation type="submission" date="2016-10" db="EMBL/GenBank/DDBJ databases">
        <authorList>
            <person name="de Groot N.N."/>
        </authorList>
    </citation>
    <scope>NUCLEOTIDE SEQUENCE [LARGE SCALE GENOMIC DNA]</scope>
    <source>
        <strain evidence="3 4">CGMCC 1.11156</strain>
    </source>
</reference>
<evidence type="ECO:0000256" key="2">
    <source>
        <dbReference type="SAM" id="SignalP"/>
    </source>
</evidence>